<accession>A0A846LK63</accession>
<evidence type="ECO:0000256" key="3">
    <source>
        <dbReference type="ARBA" id="ARBA00023295"/>
    </source>
</evidence>
<reference evidence="8" key="2">
    <citation type="journal article" date="2019" name="Int. J. Syst. Evol. Microbiol.">
        <title>The Global Catalogue of Microorganisms (GCM) 10K type strain sequencing project: providing services to taxonomists for standard genome sequencing and annotation.</title>
        <authorList>
            <consortium name="The Broad Institute Genomics Platform"/>
            <consortium name="The Broad Institute Genome Sequencing Center for Infectious Disease"/>
            <person name="Wu L."/>
            <person name="Ma J."/>
        </authorList>
    </citation>
    <scope>NUCLEOTIDE SEQUENCE [LARGE SCALE GENOMIC DNA]</scope>
    <source>
        <strain evidence="8">CGMCC 4.5581</strain>
    </source>
</reference>
<dbReference type="InterPro" id="IPR036962">
    <property type="entry name" value="Glyco_hydro_3_N_sf"/>
</dbReference>
<reference evidence="6 7" key="3">
    <citation type="submission" date="2020-02" db="EMBL/GenBank/DDBJ databases">
        <title>Sequencing the genomes of 1000 actinobacteria strains.</title>
        <authorList>
            <person name="Klenk H.-P."/>
        </authorList>
    </citation>
    <scope>NUCLEOTIDE SEQUENCE [LARGE SCALE GENOMIC DNA]</scope>
    <source>
        <strain evidence="6 7">DSM 45201</strain>
    </source>
</reference>
<dbReference type="Pfam" id="PF00933">
    <property type="entry name" value="Glyco_hydro_3"/>
    <property type="match status" value="1"/>
</dbReference>
<comment type="caution">
    <text evidence="6">The sequence shown here is derived from an EMBL/GenBank/DDBJ whole genome shotgun (WGS) entry which is preliminary data.</text>
</comment>
<evidence type="ECO:0000256" key="2">
    <source>
        <dbReference type="ARBA" id="ARBA00022801"/>
    </source>
</evidence>
<evidence type="ECO:0000259" key="4">
    <source>
        <dbReference type="Pfam" id="PF00933"/>
    </source>
</evidence>
<comment type="similarity">
    <text evidence="1">Belongs to the glycosyl hydrolase 3 family.</text>
</comment>
<dbReference type="InterPro" id="IPR017853">
    <property type="entry name" value="GH"/>
</dbReference>
<dbReference type="SUPFAM" id="SSF51445">
    <property type="entry name" value="(Trans)glycosidases"/>
    <property type="match status" value="1"/>
</dbReference>
<dbReference type="Gene3D" id="3.20.20.300">
    <property type="entry name" value="Glycoside hydrolase, family 3, N-terminal domain"/>
    <property type="match status" value="1"/>
</dbReference>
<name>A0A846LK63_9ACTN</name>
<proteinExistence type="inferred from homology"/>
<protein>
    <submittedName>
        <fullName evidence="6">Beta-N-acetylhexosaminidase</fullName>
        <ecNumber evidence="6">3.2.1.52</ecNumber>
    </submittedName>
    <submittedName>
        <fullName evidence="5">Sugar hydrolase</fullName>
    </submittedName>
</protein>
<evidence type="ECO:0000313" key="8">
    <source>
        <dbReference type="Proteomes" id="UP000648663"/>
    </source>
</evidence>
<keyword evidence="3 6" id="KW-0326">Glycosidase</keyword>
<dbReference type="EMBL" id="JAAMPA010000001">
    <property type="protein sequence ID" value="NIH66432.1"/>
    <property type="molecule type" value="Genomic_DNA"/>
</dbReference>
<sequence length="495" mass="49897">MTTEEPSTPDLDRLVNACLMPGFTGPTLPAWVADALADGLAGICLYGQNLTGEGPPVAERVAAITAAARAVRGDVLVALDEEGGDVTRLEYTTGSSWPGNAALGVVDDEAATFAVAAGIGAQLRRVGVDVDLAPSVDVNSDTANPVIGVRSFGADPALVARHGVAYVRGLQAAGVAAAAKHFPGHGATTVDSHLGLPVIDADEATFRARELPPFAAAVRAGVDLVMTAHVVFPALDGAPATLSRRLLVDVLRGELGFTGVVVTDALDMAGVRAAHGLAGAAVLSLAAGADLLLLGAEDGEEHCAAIRSAVRAAVADGTLAEDRLRDAAARVTALRQRLGAAERPEAPVTAPALARDAARAALRARGVAPLAGPAVVAELRAATNLAVGDAAWSLAEPLAAVGLLAGVHTVTEGGVAADEVVAAGAGRPLVVAVRDAYRSPWQTAWLDRLLRARPDAVLVALGMSVDAERAAGPAIAAHGAARVVTRAVADLLRGD</sequence>
<dbReference type="EC" id="3.2.1.52" evidence="6"/>
<reference evidence="5" key="1">
    <citation type="journal article" date="2014" name="Int. J. Syst. Evol. Microbiol.">
        <title>Complete genome of a new Firmicutes species belonging to the dominant human colonic microbiota ('Ruminococcus bicirculans') reveals two chromosomes and a selective capacity to utilize plant glucans.</title>
        <authorList>
            <consortium name="NISC Comparative Sequencing Program"/>
            <person name="Wegmann U."/>
            <person name="Louis P."/>
            <person name="Goesmann A."/>
            <person name="Henrissat B."/>
            <person name="Duncan S.H."/>
            <person name="Flint H.J."/>
        </authorList>
    </citation>
    <scope>NUCLEOTIDE SEQUENCE</scope>
    <source>
        <strain evidence="5">CGMCC 4.5581</strain>
    </source>
</reference>
<organism evidence="6 7">
    <name type="scientific">Modestobacter marinus</name>
    <dbReference type="NCBI Taxonomy" id="477641"/>
    <lineage>
        <taxon>Bacteria</taxon>
        <taxon>Bacillati</taxon>
        <taxon>Actinomycetota</taxon>
        <taxon>Actinomycetes</taxon>
        <taxon>Geodermatophilales</taxon>
        <taxon>Geodermatophilaceae</taxon>
        <taxon>Modestobacter</taxon>
    </lineage>
</organism>
<dbReference type="InterPro" id="IPR050226">
    <property type="entry name" value="NagZ_Beta-hexosaminidase"/>
</dbReference>
<dbReference type="Proteomes" id="UP000648663">
    <property type="component" value="Unassembled WGS sequence"/>
</dbReference>
<dbReference type="AlphaFoldDB" id="A0A846LK63"/>
<dbReference type="Proteomes" id="UP000552836">
    <property type="component" value="Unassembled WGS sequence"/>
</dbReference>
<dbReference type="PANTHER" id="PTHR30480:SF16">
    <property type="entry name" value="GLYCOSIDE HYDROLASE FAMILY 3 DOMAIN PROTEIN"/>
    <property type="match status" value="1"/>
</dbReference>
<dbReference type="GO" id="GO:0004563">
    <property type="term" value="F:beta-N-acetylhexosaminidase activity"/>
    <property type="evidence" value="ECO:0007669"/>
    <property type="project" value="UniProtKB-EC"/>
</dbReference>
<evidence type="ECO:0000256" key="1">
    <source>
        <dbReference type="ARBA" id="ARBA00005336"/>
    </source>
</evidence>
<dbReference type="PANTHER" id="PTHR30480">
    <property type="entry name" value="BETA-HEXOSAMINIDASE-RELATED"/>
    <property type="match status" value="1"/>
</dbReference>
<dbReference type="InterPro" id="IPR019800">
    <property type="entry name" value="Glyco_hydro_3_AS"/>
</dbReference>
<evidence type="ECO:0000313" key="6">
    <source>
        <dbReference type="EMBL" id="NIH66432.1"/>
    </source>
</evidence>
<dbReference type="InterPro" id="IPR001764">
    <property type="entry name" value="Glyco_hydro_3_N"/>
</dbReference>
<dbReference type="GO" id="GO:0005975">
    <property type="term" value="P:carbohydrate metabolic process"/>
    <property type="evidence" value="ECO:0007669"/>
    <property type="project" value="InterPro"/>
</dbReference>
<evidence type="ECO:0000313" key="5">
    <source>
        <dbReference type="EMBL" id="GGL63637.1"/>
    </source>
</evidence>
<dbReference type="RefSeq" id="WP_166754020.1">
    <property type="nucleotide sequence ID" value="NZ_BMMI01000003.1"/>
</dbReference>
<keyword evidence="8" id="KW-1185">Reference proteome</keyword>
<reference evidence="5" key="4">
    <citation type="submission" date="2024-05" db="EMBL/GenBank/DDBJ databases">
        <authorList>
            <person name="Sun Q."/>
            <person name="Zhou Y."/>
        </authorList>
    </citation>
    <scope>NUCLEOTIDE SEQUENCE</scope>
    <source>
        <strain evidence="5">CGMCC 4.5581</strain>
    </source>
</reference>
<gene>
    <name evidence="6" type="ORF">FB380_000878</name>
    <name evidence="5" type="ORF">GCM10011589_19770</name>
</gene>
<dbReference type="EMBL" id="BMMI01000003">
    <property type="protein sequence ID" value="GGL63637.1"/>
    <property type="molecule type" value="Genomic_DNA"/>
</dbReference>
<dbReference type="GO" id="GO:0009254">
    <property type="term" value="P:peptidoglycan turnover"/>
    <property type="evidence" value="ECO:0007669"/>
    <property type="project" value="TreeGrafter"/>
</dbReference>
<evidence type="ECO:0000313" key="7">
    <source>
        <dbReference type="Proteomes" id="UP000552836"/>
    </source>
</evidence>
<feature type="domain" description="Glycoside hydrolase family 3 N-terminal" evidence="4">
    <location>
        <begin position="40"/>
        <end position="333"/>
    </location>
</feature>
<keyword evidence="2 6" id="KW-0378">Hydrolase</keyword>
<dbReference type="PROSITE" id="PS00775">
    <property type="entry name" value="GLYCOSYL_HYDROL_F3"/>
    <property type="match status" value="1"/>
</dbReference>